<evidence type="ECO:0000256" key="2">
    <source>
        <dbReference type="SAM" id="MobiDB-lite"/>
    </source>
</evidence>
<dbReference type="AlphaFoldDB" id="A0A9P7YCN9"/>
<accession>A0A9P7YCN9</accession>
<protein>
    <recommendedName>
        <fullName evidence="3">Zn(2)-C6 fungal-type domain-containing protein</fullName>
    </recommendedName>
</protein>
<dbReference type="GO" id="GO:0008270">
    <property type="term" value="F:zinc ion binding"/>
    <property type="evidence" value="ECO:0007669"/>
    <property type="project" value="InterPro"/>
</dbReference>
<keyword evidence="1" id="KW-0539">Nucleus</keyword>
<dbReference type="Pfam" id="PF00172">
    <property type="entry name" value="Zn_clus"/>
    <property type="match status" value="1"/>
</dbReference>
<dbReference type="InterPro" id="IPR021858">
    <property type="entry name" value="Fun_TF"/>
</dbReference>
<dbReference type="Proteomes" id="UP000824998">
    <property type="component" value="Unassembled WGS sequence"/>
</dbReference>
<gene>
    <name evidence="4" type="ORF">BJ875DRAFT_469943</name>
</gene>
<dbReference type="PANTHER" id="PTHR47784:SF5">
    <property type="entry name" value="STEROL UPTAKE CONTROL PROTEIN 2"/>
    <property type="match status" value="1"/>
</dbReference>
<dbReference type="SUPFAM" id="SSF57701">
    <property type="entry name" value="Zn2/Cys6 DNA-binding domain"/>
    <property type="match status" value="1"/>
</dbReference>
<feature type="domain" description="Zn(2)-C6 fungal-type" evidence="3">
    <location>
        <begin position="14"/>
        <end position="44"/>
    </location>
</feature>
<dbReference type="CDD" id="cd00067">
    <property type="entry name" value="GAL4"/>
    <property type="match status" value="1"/>
</dbReference>
<dbReference type="PANTHER" id="PTHR47784">
    <property type="entry name" value="STEROL UPTAKE CONTROL PROTEIN 2"/>
    <property type="match status" value="1"/>
</dbReference>
<dbReference type="SMART" id="SM00066">
    <property type="entry name" value="GAL4"/>
    <property type="match status" value="1"/>
</dbReference>
<evidence type="ECO:0000313" key="5">
    <source>
        <dbReference type="Proteomes" id="UP000824998"/>
    </source>
</evidence>
<dbReference type="GO" id="GO:0001228">
    <property type="term" value="F:DNA-binding transcription activator activity, RNA polymerase II-specific"/>
    <property type="evidence" value="ECO:0007669"/>
    <property type="project" value="TreeGrafter"/>
</dbReference>
<evidence type="ECO:0000259" key="3">
    <source>
        <dbReference type="PROSITE" id="PS50048"/>
    </source>
</evidence>
<feature type="region of interest" description="Disordered" evidence="2">
    <location>
        <begin position="47"/>
        <end position="92"/>
    </location>
</feature>
<dbReference type="InterPro" id="IPR053157">
    <property type="entry name" value="Sterol_Uptake_Regulator"/>
</dbReference>
<feature type="compositionally biased region" description="Polar residues" evidence="2">
    <location>
        <begin position="58"/>
        <end position="92"/>
    </location>
</feature>
<dbReference type="Gene3D" id="4.10.240.10">
    <property type="entry name" value="Zn(2)-C6 fungal-type DNA-binding domain"/>
    <property type="match status" value="1"/>
</dbReference>
<dbReference type="InterPro" id="IPR036864">
    <property type="entry name" value="Zn2-C6_fun-type_DNA-bd_sf"/>
</dbReference>
<dbReference type="PROSITE" id="PS00463">
    <property type="entry name" value="ZN2_CY6_FUNGAL_1"/>
    <property type="match status" value="1"/>
</dbReference>
<evidence type="ECO:0000256" key="1">
    <source>
        <dbReference type="ARBA" id="ARBA00023242"/>
    </source>
</evidence>
<name>A0A9P7YCN9_9HELO</name>
<keyword evidence="5" id="KW-1185">Reference proteome</keyword>
<proteinExistence type="predicted"/>
<sequence>MLGTRRPHHKSRQGCVTCKQKKIKCDETKPSCKYCTLRSLECVYSPPDAGSSPAVSRAVSTPTTVSKPSLPSAGRSSFLPNSSPNAGRNTNLDANLHIDPALRFSSHQPCDRWTLSDMELLYFYTSSTSLTLSNSPEHCHVWQYVVPNFAFSHTFLLQELLALAALHKSAVSPEIRDNLRAIAARHHATALSMFRAGLGNIDTSNCHAYFAFGSIVTIYELASAEHPDIFFWNGGDISCPSSLECFQLLRGTGYLIMDSYSELSNGPLGPIFILPHAAAEKAAADPSEDSRFSDLKKLWIEIDSSLSAVEVESLQEALQCIQIIYTVLTASDNNCDATCATISWVARVSDVYLEMVRVKQPVALIVLAHFCLLLNQLEDFWWIRGISRGMLQSISRVLGKEWEGWISWPLQDLVLSEFKKGSGGDQLHS</sequence>
<dbReference type="EMBL" id="MU251613">
    <property type="protein sequence ID" value="KAG9231280.1"/>
    <property type="molecule type" value="Genomic_DNA"/>
</dbReference>
<comment type="caution">
    <text evidence="4">The sequence shown here is derived from an EMBL/GenBank/DDBJ whole genome shotgun (WGS) entry which is preliminary data.</text>
</comment>
<dbReference type="Pfam" id="PF11951">
    <property type="entry name" value="Fungal_trans_2"/>
    <property type="match status" value="1"/>
</dbReference>
<reference evidence="4" key="1">
    <citation type="journal article" date="2021" name="IMA Fungus">
        <title>Genomic characterization of three marine fungi, including Emericellopsis atlantica sp. nov. with signatures of a generalist lifestyle and marine biomass degradation.</title>
        <authorList>
            <person name="Hagestad O.C."/>
            <person name="Hou L."/>
            <person name="Andersen J.H."/>
            <person name="Hansen E.H."/>
            <person name="Altermark B."/>
            <person name="Li C."/>
            <person name="Kuhnert E."/>
            <person name="Cox R.J."/>
            <person name="Crous P.W."/>
            <person name="Spatafora J.W."/>
            <person name="Lail K."/>
            <person name="Amirebrahimi M."/>
            <person name="Lipzen A."/>
            <person name="Pangilinan J."/>
            <person name="Andreopoulos W."/>
            <person name="Hayes R.D."/>
            <person name="Ng V."/>
            <person name="Grigoriev I.V."/>
            <person name="Jackson S.A."/>
            <person name="Sutton T.D.S."/>
            <person name="Dobson A.D.W."/>
            <person name="Rama T."/>
        </authorList>
    </citation>
    <scope>NUCLEOTIDE SEQUENCE</scope>
    <source>
        <strain evidence="4">TRa018bII</strain>
    </source>
</reference>
<dbReference type="InterPro" id="IPR001138">
    <property type="entry name" value="Zn2Cys6_DnaBD"/>
</dbReference>
<organism evidence="4 5">
    <name type="scientific">Amylocarpus encephaloides</name>
    <dbReference type="NCBI Taxonomy" id="45428"/>
    <lineage>
        <taxon>Eukaryota</taxon>
        <taxon>Fungi</taxon>
        <taxon>Dikarya</taxon>
        <taxon>Ascomycota</taxon>
        <taxon>Pezizomycotina</taxon>
        <taxon>Leotiomycetes</taxon>
        <taxon>Helotiales</taxon>
        <taxon>Helotiales incertae sedis</taxon>
        <taxon>Amylocarpus</taxon>
    </lineage>
</organism>
<evidence type="ECO:0000313" key="4">
    <source>
        <dbReference type="EMBL" id="KAG9231280.1"/>
    </source>
</evidence>
<dbReference type="OrthoDB" id="5386330at2759"/>
<dbReference type="PROSITE" id="PS50048">
    <property type="entry name" value="ZN2_CY6_FUNGAL_2"/>
    <property type="match status" value="1"/>
</dbReference>